<dbReference type="InterPro" id="IPR001062">
    <property type="entry name" value="Transcrpt_antiterm_NusG"/>
</dbReference>
<dbReference type="NCBIfam" id="TIGR00922">
    <property type="entry name" value="nusG"/>
    <property type="match status" value="1"/>
</dbReference>
<dbReference type="HAMAP" id="MF_00948">
    <property type="entry name" value="NusG"/>
    <property type="match status" value="1"/>
</dbReference>
<evidence type="ECO:0000313" key="10">
    <source>
        <dbReference type="EMBL" id="MBE1523042.1"/>
    </source>
</evidence>
<reference evidence="10 11" key="1">
    <citation type="submission" date="2020-10" db="EMBL/GenBank/DDBJ databases">
        <title>Sequencing the genomes of 1000 actinobacteria strains.</title>
        <authorList>
            <person name="Klenk H.-P."/>
        </authorList>
    </citation>
    <scope>NUCLEOTIDE SEQUENCE [LARGE SCALE GENOMIC DNA]</scope>
    <source>
        <strain evidence="10 11">DSM 15666</strain>
    </source>
</reference>
<evidence type="ECO:0000256" key="2">
    <source>
        <dbReference type="ARBA" id="ARBA00022814"/>
    </source>
</evidence>
<organism evidence="10 11">
    <name type="scientific">Nesterenkonia lutea</name>
    <dbReference type="NCBI Taxonomy" id="272919"/>
    <lineage>
        <taxon>Bacteria</taxon>
        <taxon>Bacillati</taxon>
        <taxon>Actinomycetota</taxon>
        <taxon>Actinomycetes</taxon>
        <taxon>Micrococcales</taxon>
        <taxon>Micrococcaceae</taxon>
        <taxon>Nesterenkonia</taxon>
    </lineage>
</organism>
<dbReference type="Proteomes" id="UP000643525">
    <property type="component" value="Unassembled WGS sequence"/>
</dbReference>
<keyword evidence="11" id="KW-1185">Reference proteome</keyword>
<evidence type="ECO:0000256" key="7">
    <source>
        <dbReference type="RuleBase" id="RU000538"/>
    </source>
</evidence>
<feature type="compositionally biased region" description="Low complexity" evidence="8">
    <location>
        <begin position="16"/>
        <end position="32"/>
    </location>
</feature>
<proteinExistence type="inferred from homology"/>
<evidence type="ECO:0000256" key="8">
    <source>
        <dbReference type="SAM" id="MobiDB-lite"/>
    </source>
</evidence>
<feature type="domain" description="NusG-like N-terminal" evidence="9">
    <location>
        <begin position="117"/>
        <end position="225"/>
    </location>
</feature>
<dbReference type="InterPro" id="IPR043425">
    <property type="entry name" value="NusG-like"/>
</dbReference>
<evidence type="ECO:0000256" key="4">
    <source>
        <dbReference type="ARBA" id="ARBA00023163"/>
    </source>
</evidence>
<dbReference type="Gene3D" id="3.30.70.940">
    <property type="entry name" value="NusG, N-terminal domain"/>
    <property type="match status" value="1"/>
</dbReference>
<feature type="compositionally biased region" description="Acidic residues" evidence="8">
    <location>
        <begin position="33"/>
        <end position="97"/>
    </location>
</feature>
<name>A0ABR9JAT7_9MICC</name>
<accession>A0ABR9JAT7</accession>
<gene>
    <name evidence="5" type="primary">nusG</name>
    <name evidence="10" type="ORF">H4W27_000160</name>
</gene>
<evidence type="ECO:0000256" key="3">
    <source>
        <dbReference type="ARBA" id="ARBA00023015"/>
    </source>
</evidence>
<dbReference type="PANTHER" id="PTHR30265">
    <property type="entry name" value="RHO-INTERACTING TRANSCRIPTION TERMINATION FACTOR NUSG"/>
    <property type="match status" value="1"/>
</dbReference>
<dbReference type="InterPro" id="IPR006645">
    <property type="entry name" value="NGN-like_dom"/>
</dbReference>
<evidence type="ECO:0000256" key="6">
    <source>
        <dbReference type="NCBIfam" id="TIGR00922"/>
    </source>
</evidence>
<evidence type="ECO:0000256" key="5">
    <source>
        <dbReference type="HAMAP-Rule" id="MF_00948"/>
    </source>
</evidence>
<evidence type="ECO:0000313" key="11">
    <source>
        <dbReference type="Proteomes" id="UP000643525"/>
    </source>
</evidence>
<dbReference type="CDD" id="cd06091">
    <property type="entry name" value="KOW_NusG"/>
    <property type="match status" value="1"/>
</dbReference>
<keyword evidence="2 5" id="KW-0889">Transcription antitermination</keyword>
<dbReference type="SUPFAM" id="SSF82679">
    <property type="entry name" value="N-utilization substance G protein NusG, N-terminal domain"/>
    <property type="match status" value="1"/>
</dbReference>
<evidence type="ECO:0000259" key="9">
    <source>
        <dbReference type="SMART" id="SM00738"/>
    </source>
</evidence>
<dbReference type="InterPro" id="IPR014722">
    <property type="entry name" value="Rib_uL2_dom2"/>
</dbReference>
<comment type="similarity">
    <text evidence="5 7">Belongs to the NusG family.</text>
</comment>
<keyword evidence="3 5" id="KW-0805">Transcription regulation</keyword>
<dbReference type="InterPro" id="IPR047050">
    <property type="entry name" value="NGN"/>
</dbReference>
<sequence length="308" mass="33632">MSDQDLSQQAEEVDAAQDAPAEAAGQTTAAADEAAEAESQDESQPETEGEQQDASEQAEDSVQDVSGEDSTEDSAEDTTEQSDSTEDGADTQTEVPEEEKSYEERAAALKSKLRRQLGDWYVVHTYAGYEKRVKSNLETRIQTQDMEDHIFEIEVPMEEVVEIKGTQRKVVTRVRIPGYVIVRMELTDASWGVVRHTPGVTGFVGNAHDPHPLSSDEVFAMLSDHLLGKPDAPKHGEAEDGTGAAADSNIKVDFEIGESVTVTDGPFATLPASISEINADSRQLVVLVSIFERETPVTLNFNQVEKIY</sequence>
<dbReference type="CDD" id="cd09891">
    <property type="entry name" value="NGN_Bact_1"/>
    <property type="match status" value="1"/>
</dbReference>
<dbReference type="RefSeq" id="WP_318782055.1">
    <property type="nucleotide sequence ID" value="NZ_BAAALJ010000018.1"/>
</dbReference>
<dbReference type="InterPro" id="IPR036735">
    <property type="entry name" value="NGN_dom_sf"/>
</dbReference>
<dbReference type="InterPro" id="IPR008991">
    <property type="entry name" value="Translation_prot_SH3-like_sf"/>
</dbReference>
<dbReference type="SMART" id="SM00738">
    <property type="entry name" value="NGN"/>
    <property type="match status" value="1"/>
</dbReference>
<comment type="function">
    <text evidence="5 7">Participates in transcription elongation, termination and antitermination.</text>
</comment>
<dbReference type="EMBL" id="JADBED010000001">
    <property type="protein sequence ID" value="MBE1523042.1"/>
    <property type="molecule type" value="Genomic_DNA"/>
</dbReference>
<dbReference type="PANTHER" id="PTHR30265:SF2">
    <property type="entry name" value="TRANSCRIPTION TERMINATION_ANTITERMINATION PROTEIN NUSG"/>
    <property type="match status" value="1"/>
</dbReference>
<dbReference type="PRINTS" id="PR00338">
    <property type="entry name" value="NUSGTNSCPFCT"/>
</dbReference>
<dbReference type="Gene3D" id="2.30.30.30">
    <property type="match status" value="1"/>
</dbReference>
<keyword evidence="1 5" id="KW-0806">Transcription termination</keyword>
<comment type="caution">
    <text evidence="10">The sequence shown here is derived from an EMBL/GenBank/DDBJ whole genome shotgun (WGS) entry which is preliminary data.</text>
</comment>
<dbReference type="SUPFAM" id="SSF50104">
    <property type="entry name" value="Translation proteins SH3-like domain"/>
    <property type="match status" value="1"/>
</dbReference>
<protein>
    <recommendedName>
        <fullName evidence="5 6">Transcription termination/antitermination protein NusG</fullName>
    </recommendedName>
</protein>
<feature type="region of interest" description="Disordered" evidence="8">
    <location>
        <begin position="1"/>
        <end position="106"/>
    </location>
</feature>
<evidence type="ECO:0000256" key="1">
    <source>
        <dbReference type="ARBA" id="ARBA00022472"/>
    </source>
</evidence>
<dbReference type="Pfam" id="PF02357">
    <property type="entry name" value="NusG"/>
    <property type="match status" value="1"/>
</dbReference>
<keyword evidence="4 5" id="KW-0804">Transcription</keyword>